<evidence type="ECO:0000313" key="2">
    <source>
        <dbReference type="EMBL" id="QGY05226.1"/>
    </source>
</evidence>
<accession>A0A6B9FTZ7</accession>
<dbReference type="AlphaFoldDB" id="A0A6B9FTZ7"/>
<feature type="transmembrane region" description="Helical" evidence="1">
    <location>
        <begin position="156"/>
        <end position="177"/>
    </location>
</feature>
<keyword evidence="1" id="KW-1133">Transmembrane helix</keyword>
<feature type="transmembrane region" description="Helical" evidence="1">
    <location>
        <begin position="248"/>
        <end position="268"/>
    </location>
</feature>
<proteinExistence type="predicted"/>
<keyword evidence="1" id="KW-0812">Transmembrane</keyword>
<dbReference type="EMBL" id="CP043538">
    <property type="protein sequence ID" value="QGY05226.1"/>
    <property type="molecule type" value="Genomic_DNA"/>
</dbReference>
<feature type="transmembrane region" description="Helical" evidence="1">
    <location>
        <begin position="74"/>
        <end position="94"/>
    </location>
</feature>
<gene>
    <name evidence="2" type="ORF">MMSR116_27495</name>
</gene>
<keyword evidence="1" id="KW-0472">Membrane</keyword>
<name>A0A6B9FTZ7_9HYPH</name>
<dbReference type="KEGG" id="mmes:MMSR116_27495"/>
<sequence length="300" mass="33065">MDTVNAIDQVAPPAVRLLAAHFLHRRDGTPRLAFPSFVESDSSKILRYVLVYFITYLSAVALTVLGYKLARSEGFGPFACGAGAASFMLIFPLMQSFGGFFYDYIELAFFCLFLLLARKAWWPAMLAVTVLATWSKESFFFFALTAYPLLRERKSVPMSAAITASCVALAGLTYEVARIRFGANAGDTAEYHLIDQLNYFLSGIFLVKWEITYGVPLPHPFSLPSIIAVTALVAVGWRWVTPAMRQQIAIAAALNVPLFLLFCAPGEARNLSMLFPGLLVMMAAAFQASTLCSSAYQLQR</sequence>
<feature type="transmembrane region" description="Helical" evidence="1">
    <location>
        <begin position="197"/>
        <end position="215"/>
    </location>
</feature>
<feature type="transmembrane region" description="Helical" evidence="1">
    <location>
        <begin position="100"/>
        <end position="117"/>
    </location>
</feature>
<protein>
    <recommendedName>
        <fullName evidence="4">DUF2079 domain-containing protein</fullName>
    </recommendedName>
</protein>
<dbReference type="OrthoDB" id="8744808at2"/>
<reference evidence="2 3" key="2">
    <citation type="journal article" date="2013" name="Genome Announc.">
        <title>Draft Genome Sequence of Methylobacterium mesophilicum Strain SR1.6/6, Isolated from Citrus sinensis.</title>
        <authorList>
            <person name="Marinho Almeida D."/>
            <person name="Dini-Andreote F."/>
            <person name="Camargo Neves A.A."/>
            <person name="Juca Ramos R.T."/>
            <person name="Andreote F.D."/>
            <person name="Carneiro A.R."/>
            <person name="Oliveira de Souza Lima A."/>
            <person name="Caracciolo Gomes de Sa P.H."/>
            <person name="Ribeiro Barbosa M.S."/>
            <person name="Araujo W.L."/>
            <person name="Silva A."/>
        </authorList>
    </citation>
    <scope>NUCLEOTIDE SEQUENCE [LARGE SCALE GENOMIC DNA]</scope>
    <source>
        <strain evidence="2 3">SR1.6/6</strain>
    </source>
</reference>
<feature type="transmembrane region" description="Helical" evidence="1">
    <location>
        <begin position="274"/>
        <end position="296"/>
    </location>
</feature>
<reference evidence="2 3" key="1">
    <citation type="journal article" date="2012" name="Genet. Mol. Biol.">
        <title>Analysis of 16S rRNA and mxaF genes revealing insights into Methylobacterium niche-specific plant association.</title>
        <authorList>
            <person name="Dourado M.N."/>
            <person name="Andreote F.D."/>
            <person name="Dini-Andreote F."/>
            <person name="Conti R."/>
            <person name="Araujo J.M."/>
            <person name="Araujo W.L."/>
        </authorList>
    </citation>
    <scope>NUCLEOTIDE SEQUENCE [LARGE SCALE GENOMIC DNA]</scope>
    <source>
        <strain evidence="2 3">SR1.6/6</strain>
    </source>
</reference>
<dbReference type="Proteomes" id="UP000012488">
    <property type="component" value="Chromosome"/>
</dbReference>
<evidence type="ECO:0000313" key="3">
    <source>
        <dbReference type="Proteomes" id="UP000012488"/>
    </source>
</evidence>
<dbReference type="RefSeq" id="WP_158169193.1">
    <property type="nucleotide sequence ID" value="NZ_CP043538.1"/>
</dbReference>
<evidence type="ECO:0008006" key="4">
    <source>
        <dbReference type="Google" id="ProtNLM"/>
    </source>
</evidence>
<feature type="transmembrane region" description="Helical" evidence="1">
    <location>
        <begin position="45"/>
        <end position="67"/>
    </location>
</feature>
<organism evidence="2 3">
    <name type="scientific">Methylobacterium mesophilicum SR1.6/6</name>
    <dbReference type="NCBI Taxonomy" id="908290"/>
    <lineage>
        <taxon>Bacteria</taxon>
        <taxon>Pseudomonadati</taxon>
        <taxon>Pseudomonadota</taxon>
        <taxon>Alphaproteobacteria</taxon>
        <taxon>Hyphomicrobiales</taxon>
        <taxon>Methylobacteriaceae</taxon>
        <taxon>Methylobacterium</taxon>
    </lineage>
</organism>
<evidence type="ECO:0000256" key="1">
    <source>
        <dbReference type="SAM" id="Phobius"/>
    </source>
</evidence>
<feature type="transmembrane region" description="Helical" evidence="1">
    <location>
        <begin position="124"/>
        <end position="150"/>
    </location>
</feature>
<feature type="transmembrane region" description="Helical" evidence="1">
    <location>
        <begin position="221"/>
        <end position="241"/>
    </location>
</feature>